<reference evidence="6 15" key="8">
    <citation type="submission" date="2021-01" db="EMBL/GenBank/DDBJ databases">
        <title>Genome sequencing of apramycin resistant K. pneumoniae.</title>
        <authorList>
            <person name="Chen L."/>
            <person name="Kreiswirth B."/>
        </authorList>
    </citation>
    <scope>NUCLEOTIDE SEQUENCE [LARGE SCALE GENOMIC DNA]</scope>
    <source>
        <strain evidence="6 15">59493</strain>
    </source>
</reference>
<evidence type="ECO:0000313" key="11">
    <source>
        <dbReference type="Proteomes" id="UP000275975"/>
    </source>
</evidence>
<dbReference type="EMBL" id="MPYG04000114">
    <property type="protein sequence ID" value="ROG94895.1"/>
    <property type="molecule type" value="Genomic_DNA"/>
</dbReference>
<dbReference type="AlphaFoldDB" id="A0A0G3T943"/>
<dbReference type="Proteomes" id="UP000275975">
    <property type="component" value="Unassembled WGS sequence"/>
</dbReference>
<evidence type="ECO:0000313" key="10">
    <source>
        <dbReference type="Proteomes" id="UP000245817"/>
    </source>
</evidence>
<reference evidence="3 14" key="7">
    <citation type="submission" date="2020-02" db="EMBL/GenBank/DDBJ databases">
        <title>Klebsiella pneumoniae genome sequencing and assembly.</title>
        <authorList>
            <person name="Starkova P.S."/>
            <person name="Sulyan O.S."/>
            <person name="Likholetova D.V."/>
            <person name="Ageevets V.A."/>
            <person name="Lazareva I.V."/>
            <person name="Sopova J.V."/>
            <person name="Sidorenko S.V."/>
        </authorList>
    </citation>
    <scope>NUCLEOTIDE SEQUENCE [LARGE SCALE GENOMIC DNA]</scope>
    <source>
        <strain evidence="3 14">2429</strain>
    </source>
</reference>
<dbReference type="Proteomes" id="UP000245817">
    <property type="component" value="Unassembled WGS sequence"/>
</dbReference>
<reference evidence="5 10" key="2">
    <citation type="submission" date="2017-09" db="EMBL/GenBank/DDBJ databases">
        <title>Molecular Epidemiology of Livestock-Associated Methicillin Resistant Staphylococcus aureus (LA-MRSA) and Extended-Spectrum Beta-Lactamase (ESBL)-Producing Enterobacteriaceae in Pigs and Exposed Workers in Cameroon and South Africa.</title>
        <authorList>
            <person name="Founou L."/>
            <person name="Founou R.C."/>
            <person name="Allam M."/>
            <person name="Ismail A."/>
            <person name="Essack S.Y."/>
        </authorList>
    </citation>
    <scope>NUCLEOTIDE SEQUENCE [LARGE SCALE GENOMIC DNA]</scope>
    <source>
        <strain evidence="5 10">HH516E4IA</strain>
    </source>
</reference>
<evidence type="ECO:0000313" key="4">
    <source>
        <dbReference type="EMBL" id="PLE26952.1"/>
    </source>
</evidence>
<feature type="transmembrane region" description="Helical" evidence="1">
    <location>
        <begin position="42"/>
        <end position="60"/>
    </location>
</feature>
<evidence type="ECO:0000256" key="1">
    <source>
        <dbReference type="SAM" id="Phobius"/>
    </source>
</evidence>
<sequence length="62" mass="7451">MMNLIKRLLRRIFRSLISYYGPAVLTILFAVAQGLFFPETPLWLVPLFFVFVIVMFYRFVKF</sequence>
<dbReference type="EMBL" id="PCFF01000021">
    <property type="protein sequence ID" value="PVU61301.1"/>
    <property type="molecule type" value="Genomic_DNA"/>
</dbReference>
<evidence type="ECO:0000313" key="15">
    <source>
        <dbReference type="Proteomes" id="UP000595568"/>
    </source>
</evidence>
<dbReference type="Proteomes" id="UP000283322">
    <property type="component" value="Unassembled WGS sequence"/>
</dbReference>
<dbReference type="EMBL" id="CP068602">
    <property type="protein sequence ID" value="QQZ73970.1"/>
    <property type="molecule type" value="Genomic_DNA"/>
</dbReference>
<keyword evidence="1" id="KW-0472">Membrane</keyword>
<dbReference type="Proteomes" id="UP000234439">
    <property type="component" value="Unassembled WGS sequence"/>
</dbReference>
<evidence type="ECO:0000313" key="12">
    <source>
        <dbReference type="Proteomes" id="UP000283322"/>
    </source>
</evidence>
<dbReference type="Proteomes" id="UP000595568">
    <property type="component" value="Chromosome"/>
</dbReference>
<evidence type="ECO:0000313" key="9">
    <source>
        <dbReference type="Proteomes" id="UP000234439"/>
    </source>
</evidence>
<keyword evidence="1" id="KW-1133">Transmembrane helix</keyword>
<evidence type="ECO:0000313" key="8">
    <source>
        <dbReference type="EMBL" id="RRF04812.1"/>
    </source>
</evidence>
<proteinExistence type="predicted"/>
<reference evidence="8 11" key="5">
    <citation type="journal article" date="2019" name="Antimicrob. Agents Chemother.">
        <title>Applying Rapid Whole Genome Sequencing to Predict Phenotypic Antimicrobial Susceptibility Testing Results Among Carbapenem-Resistant Klebsiella pneumoniae Clinical Isolates.</title>
        <authorList>
            <person name="Tamma P.D."/>
            <person name="Fan Y."/>
            <person name="Bergman Y."/>
            <person name="Pertea G."/>
            <person name="Kazmi A."/>
            <person name="Lewis S."/>
            <person name="Carroll K.C."/>
            <person name="Schatz M.C."/>
            <person name="Timp W."/>
            <person name="Simner P.J."/>
        </authorList>
    </citation>
    <scope>NUCLEOTIDE SEQUENCE [LARGE SCALE GENOMIC DNA]</scope>
    <source>
        <strain evidence="8 11">KLPN_104</strain>
    </source>
</reference>
<organism evidence="7 12">
    <name type="scientific">Klebsiella pneumoniae</name>
    <dbReference type="NCBI Taxonomy" id="573"/>
    <lineage>
        <taxon>Bacteria</taxon>
        <taxon>Pseudomonadati</taxon>
        <taxon>Pseudomonadota</taxon>
        <taxon>Gammaproteobacteria</taxon>
        <taxon>Enterobacterales</taxon>
        <taxon>Enterobacteriaceae</taxon>
        <taxon>Klebsiella/Raoultella group</taxon>
        <taxon>Klebsiella</taxon>
        <taxon>Klebsiella pneumoniae complex</taxon>
    </lineage>
</organism>
<dbReference type="KEGG" id="kpne:KU54_012765"/>
<evidence type="ECO:0000313" key="13">
    <source>
        <dbReference type="Proteomes" id="UP000441029"/>
    </source>
</evidence>
<protein>
    <submittedName>
        <fullName evidence="7">Uncharacterized protein</fullName>
    </submittedName>
</protein>
<feature type="transmembrane region" description="Helical" evidence="1">
    <location>
        <begin position="12"/>
        <end position="36"/>
    </location>
</feature>
<evidence type="ECO:0000313" key="2">
    <source>
        <dbReference type="EMBL" id="MRJ98169.1"/>
    </source>
</evidence>
<evidence type="ECO:0000313" key="5">
    <source>
        <dbReference type="EMBL" id="PVU61301.1"/>
    </source>
</evidence>
<reference evidence="7 12" key="4">
    <citation type="submission" date="2018-10" db="EMBL/GenBank/DDBJ databases">
        <authorList>
            <person name="Vanduin D."/>
            <person name="Fouts D."/>
            <person name="Wright M."/>
            <person name="Sutton G."/>
            <person name="Nguyen K."/>
            <person name="Kreiswirth B."/>
            <person name="Chen L."/>
            <person name="Rojas L."/>
            <person name="Hujer A."/>
            <person name="Hujer K."/>
            <person name="Bonomo R."/>
            <person name="Adams M."/>
        </authorList>
    </citation>
    <scope>NUCLEOTIDE SEQUENCE [LARGE SCALE GENOMIC DNA]</scope>
    <source>
        <strain evidence="7 12">CRK0165</strain>
    </source>
</reference>
<reference evidence="2 13" key="6">
    <citation type="submission" date="2019-11" db="EMBL/GenBank/DDBJ databases">
        <title>Molecular typing, antibiotic resistance determination and virulence profiling for 36 multidrug-resistant clinical Klebsiella pneumoniae isolates using second- and third-generation sequencing.</title>
        <authorList>
            <person name="Shelenkov A."/>
            <person name="Mikhaylova Y."/>
            <person name="Yanushevich Y."/>
            <person name="Samoilov A."/>
            <person name="Petrova L."/>
            <person name="Fomina V."/>
            <person name="Gusarov V."/>
            <person name="Zamyatin M."/>
            <person name="Shagin D."/>
        </authorList>
    </citation>
    <scope>NUCLEOTIDE SEQUENCE [LARGE SCALE GENOMIC DNA]</scope>
    <source>
        <strain evidence="2 13">CriePir226</strain>
    </source>
</reference>
<evidence type="ECO:0000313" key="3">
    <source>
        <dbReference type="EMBL" id="NGN74778.1"/>
    </source>
</evidence>
<reference evidence="8" key="3">
    <citation type="submission" date="2018-10" db="EMBL/GenBank/DDBJ databases">
        <authorList>
            <person name="Fan Y."/>
            <person name="Timp W."/>
            <person name="Bergman Y."/>
            <person name="Tamma P."/>
            <person name="Simner P."/>
        </authorList>
    </citation>
    <scope>NUCLEOTIDE SEQUENCE</scope>
    <source>
        <strain evidence="8">KLPN_104</strain>
    </source>
</reference>
<gene>
    <name evidence="4" type="ORF">B6I68_14770</name>
    <name evidence="7" type="ORF">BL124_00016490</name>
    <name evidence="5" type="ORF">CP554_18110</name>
    <name evidence="8" type="ORF">EAO17_00425</name>
    <name evidence="3" type="ORF">G4V31_21970</name>
    <name evidence="2" type="ORF">GJJ01_19755</name>
    <name evidence="6" type="ORF">JMZ77_12815</name>
</gene>
<name>A0A0G3T943_KLEPN</name>
<dbReference type="EMBL" id="RDAM01000001">
    <property type="protein sequence ID" value="RRF04812.1"/>
    <property type="molecule type" value="Genomic_DNA"/>
</dbReference>
<reference evidence="4 9" key="1">
    <citation type="journal article" date="2017" name="J. Infect. Dis.">
        <title>An Analysis of the Epidemic of Klebsiella pneumoniae Carbapenemase-Producing K. pneumoniae: Convergence of Two Evolutionary Mechanisms Creates the Perfect Storm.</title>
        <authorList>
            <person name="Rojas L.J."/>
            <person name="Weinstock G.M."/>
            <person name="De La Cadena E."/>
            <person name="Diaz L."/>
            <person name="Rios R."/>
            <person name="Hanson B.M."/>
            <person name="Brown J.S."/>
            <person name="Vats P."/>
            <person name="Phillips D.S."/>
            <person name="Nguyen H."/>
            <person name="Hujer K.M."/>
            <person name="Correa A."/>
            <person name="Adams M.D."/>
            <person name="Perez F."/>
            <person name="Sodergren E."/>
            <person name="Narechania A."/>
            <person name="Planet P.J."/>
            <person name="Villegas M.V."/>
            <person name="Bonomo R.A."/>
            <person name="Arias C.A."/>
        </authorList>
    </citation>
    <scope>NUCLEOTIDE SEQUENCE [LARGE SCALE GENOMIC DNA]</scope>
    <source>
        <strain evidence="4 9">COL-Kpn30</strain>
    </source>
</reference>
<dbReference type="Proteomes" id="UP000479475">
    <property type="component" value="Unassembled WGS sequence"/>
</dbReference>
<dbReference type="Proteomes" id="UP000441029">
    <property type="component" value="Unassembled WGS sequence"/>
</dbReference>
<evidence type="ECO:0000313" key="7">
    <source>
        <dbReference type="EMBL" id="ROG94895.1"/>
    </source>
</evidence>
<dbReference type="EMBL" id="WJVL01000015">
    <property type="protein sequence ID" value="MRJ98169.1"/>
    <property type="molecule type" value="Genomic_DNA"/>
</dbReference>
<dbReference type="KEGG" id="kpnu:LI86_12700"/>
<dbReference type="EMBL" id="NCMJ01000081">
    <property type="protein sequence ID" value="PLE26952.1"/>
    <property type="molecule type" value="Genomic_DNA"/>
</dbReference>
<keyword evidence="1" id="KW-0812">Transmembrane</keyword>
<accession>A0A0G3T943</accession>
<dbReference type="EMBL" id="JAAKYD010000023">
    <property type="protein sequence ID" value="NGN74778.1"/>
    <property type="molecule type" value="Genomic_DNA"/>
</dbReference>
<evidence type="ECO:0000313" key="14">
    <source>
        <dbReference type="Proteomes" id="UP000479475"/>
    </source>
</evidence>
<dbReference type="RefSeq" id="WP_002905214.1">
    <property type="nucleotide sequence ID" value="NZ_ABLUVU020000005.1"/>
</dbReference>
<evidence type="ECO:0000313" key="6">
    <source>
        <dbReference type="EMBL" id="QQZ73970.1"/>
    </source>
</evidence>